<accession>A0A517LTQ5</accession>
<dbReference type="AlphaFoldDB" id="A0A517LTQ5"/>
<evidence type="ECO:0000256" key="2">
    <source>
        <dbReference type="ARBA" id="ARBA00022679"/>
    </source>
</evidence>
<dbReference type="KEGG" id="ruv:EC9_01560"/>
<dbReference type="CDD" id="cd03801">
    <property type="entry name" value="GT4_PimA-like"/>
    <property type="match status" value="1"/>
</dbReference>
<keyword evidence="1" id="KW-0328">Glycosyltransferase</keyword>
<name>A0A517LTQ5_9BACT</name>
<proteinExistence type="predicted"/>
<dbReference type="GO" id="GO:0016757">
    <property type="term" value="F:glycosyltransferase activity"/>
    <property type="evidence" value="ECO:0007669"/>
    <property type="project" value="UniProtKB-KW"/>
</dbReference>
<reference evidence="3 4" key="1">
    <citation type="submission" date="2019-02" db="EMBL/GenBank/DDBJ databases">
        <title>Deep-cultivation of Planctomycetes and their phenomic and genomic characterization uncovers novel biology.</title>
        <authorList>
            <person name="Wiegand S."/>
            <person name="Jogler M."/>
            <person name="Boedeker C."/>
            <person name="Pinto D."/>
            <person name="Vollmers J."/>
            <person name="Rivas-Marin E."/>
            <person name="Kohn T."/>
            <person name="Peeters S.H."/>
            <person name="Heuer A."/>
            <person name="Rast P."/>
            <person name="Oberbeckmann S."/>
            <person name="Bunk B."/>
            <person name="Jeske O."/>
            <person name="Meyerdierks A."/>
            <person name="Storesund J.E."/>
            <person name="Kallscheuer N."/>
            <person name="Luecker S."/>
            <person name="Lage O.M."/>
            <person name="Pohl T."/>
            <person name="Merkel B.J."/>
            <person name="Hornburger P."/>
            <person name="Mueller R.-W."/>
            <person name="Bruemmer F."/>
            <person name="Labrenz M."/>
            <person name="Spormann A.M."/>
            <person name="Op den Camp H."/>
            <person name="Overmann J."/>
            <person name="Amann R."/>
            <person name="Jetten M.S.M."/>
            <person name="Mascher T."/>
            <person name="Medema M.H."/>
            <person name="Devos D.P."/>
            <person name="Kaster A.-K."/>
            <person name="Ovreas L."/>
            <person name="Rohde M."/>
            <person name="Galperin M.Y."/>
            <person name="Jogler C."/>
        </authorList>
    </citation>
    <scope>NUCLEOTIDE SEQUENCE [LARGE SCALE GENOMIC DNA]</scope>
    <source>
        <strain evidence="3 4">EC9</strain>
    </source>
</reference>
<sequence length="325" mass="36845">MSTRPVPHPPSWFNSLNPARWPKTDAQHIQRWLAKEQPDLALVTLGYHLNTVSPAAELMRRQIPYAINVQCASPDYLDSYFLDAFRAAYAGAARVYFVSQENLERVETMLAMRIETAKIIDNPFNVSWDAQPAWPTDRDGFRLACVGRLHFPSKGQDLLIDVLRQDKWRQRNLSLHLYGESQGFLRQTEDLIARHGLQDQIHYEGFSEQIENLWANHHGLVLPSRFEGAALAVVEALLCNRVCVTTAVGRNRELIRDGETGFIAPAATAELIDHALEAAWQKRDRWQEIGQLAGQHIRQRYHEDPVAVLYSDLMALAAEQGVGSS</sequence>
<dbReference type="SUPFAM" id="SSF53756">
    <property type="entry name" value="UDP-Glycosyltransferase/glycogen phosphorylase"/>
    <property type="match status" value="1"/>
</dbReference>
<evidence type="ECO:0000256" key="1">
    <source>
        <dbReference type="ARBA" id="ARBA00022676"/>
    </source>
</evidence>
<organism evidence="3 4">
    <name type="scientific">Rosistilla ulvae</name>
    <dbReference type="NCBI Taxonomy" id="1930277"/>
    <lineage>
        <taxon>Bacteria</taxon>
        <taxon>Pseudomonadati</taxon>
        <taxon>Planctomycetota</taxon>
        <taxon>Planctomycetia</taxon>
        <taxon>Pirellulales</taxon>
        <taxon>Pirellulaceae</taxon>
        <taxon>Rosistilla</taxon>
    </lineage>
</organism>
<dbReference type="Proteomes" id="UP000319557">
    <property type="component" value="Chromosome"/>
</dbReference>
<evidence type="ECO:0000313" key="4">
    <source>
        <dbReference type="Proteomes" id="UP000319557"/>
    </source>
</evidence>
<gene>
    <name evidence="3" type="primary">gtf1</name>
    <name evidence="3" type="ORF">EC9_01560</name>
</gene>
<dbReference type="PANTHER" id="PTHR12526">
    <property type="entry name" value="GLYCOSYLTRANSFERASE"/>
    <property type="match status" value="1"/>
</dbReference>
<protein>
    <submittedName>
        <fullName evidence="3">Glycosyltransferase Gtf1</fullName>
    </submittedName>
</protein>
<evidence type="ECO:0000313" key="3">
    <source>
        <dbReference type="EMBL" id="QDS85998.1"/>
    </source>
</evidence>
<keyword evidence="4" id="KW-1185">Reference proteome</keyword>
<dbReference type="PANTHER" id="PTHR12526:SF510">
    <property type="entry name" value="D-INOSITOL 3-PHOSPHATE GLYCOSYLTRANSFERASE"/>
    <property type="match status" value="1"/>
</dbReference>
<keyword evidence="2 3" id="KW-0808">Transferase</keyword>
<dbReference type="Gene3D" id="3.40.50.2000">
    <property type="entry name" value="Glycogen Phosphorylase B"/>
    <property type="match status" value="1"/>
</dbReference>
<dbReference type="Pfam" id="PF13692">
    <property type="entry name" value="Glyco_trans_1_4"/>
    <property type="match status" value="1"/>
</dbReference>
<dbReference type="EMBL" id="CP036261">
    <property type="protein sequence ID" value="QDS85998.1"/>
    <property type="molecule type" value="Genomic_DNA"/>
</dbReference>